<evidence type="ECO:0000313" key="2">
    <source>
        <dbReference type="EMBL" id="CAF1542683.1"/>
    </source>
</evidence>
<dbReference type="OrthoDB" id="185618at2759"/>
<feature type="region of interest" description="Disordered" evidence="1">
    <location>
        <begin position="1"/>
        <end position="47"/>
    </location>
</feature>
<protein>
    <submittedName>
        <fullName evidence="2">Uncharacterized protein</fullName>
    </submittedName>
</protein>
<comment type="caution">
    <text evidence="2">The sequence shown here is derived from an EMBL/GenBank/DDBJ whole genome shotgun (WGS) entry which is preliminary data.</text>
</comment>
<dbReference type="Proteomes" id="UP000663891">
    <property type="component" value="Unassembled WGS sequence"/>
</dbReference>
<accession>A0A815WBD5</accession>
<name>A0A815WBD5_9BILA</name>
<feature type="compositionally biased region" description="Basic and acidic residues" evidence="1">
    <location>
        <begin position="12"/>
        <end position="30"/>
    </location>
</feature>
<feature type="compositionally biased region" description="Low complexity" evidence="1">
    <location>
        <begin position="1"/>
        <end position="11"/>
    </location>
</feature>
<evidence type="ECO:0000313" key="3">
    <source>
        <dbReference type="Proteomes" id="UP000663891"/>
    </source>
</evidence>
<feature type="non-terminal residue" evidence="2">
    <location>
        <position position="1"/>
    </location>
</feature>
<organism evidence="2 3">
    <name type="scientific">Adineta steineri</name>
    <dbReference type="NCBI Taxonomy" id="433720"/>
    <lineage>
        <taxon>Eukaryota</taxon>
        <taxon>Metazoa</taxon>
        <taxon>Spiralia</taxon>
        <taxon>Gnathifera</taxon>
        <taxon>Rotifera</taxon>
        <taxon>Eurotatoria</taxon>
        <taxon>Bdelloidea</taxon>
        <taxon>Adinetida</taxon>
        <taxon>Adinetidae</taxon>
        <taxon>Adineta</taxon>
    </lineage>
</organism>
<gene>
    <name evidence="2" type="ORF">VCS650_LOCUS44059</name>
</gene>
<evidence type="ECO:0000256" key="1">
    <source>
        <dbReference type="SAM" id="MobiDB-lite"/>
    </source>
</evidence>
<dbReference type="AlphaFoldDB" id="A0A815WBD5"/>
<proteinExistence type="predicted"/>
<reference evidence="2" key="1">
    <citation type="submission" date="2021-02" db="EMBL/GenBank/DDBJ databases">
        <authorList>
            <person name="Nowell W R."/>
        </authorList>
    </citation>
    <scope>NUCLEOTIDE SEQUENCE</scope>
</reference>
<dbReference type="EMBL" id="CAJNON010007753">
    <property type="protein sequence ID" value="CAF1542683.1"/>
    <property type="molecule type" value="Genomic_DNA"/>
</dbReference>
<sequence>SDSDTSDNTNDVSKKSKIIEQYQDDHKNTSDEDSIESTKAGEQETAI</sequence>